<reference evidence="2" key="1">
    <citation type="journal article" date="2020" name="Fungal Divers.">
        <title>Resolving the Mortierellaceae phylogeny through synthesis of multi-gene phylogenetics and phylogenomics.</title>
        <authorList>
            <person name="Vandepol N."/>
            <person name="Liber J."/>
            <person name="Desiro A."/>
            <person name="Na H."/>
            <person name="Kennedy M."/>
            <person name="Barry K."/>
            <person name="Grigoriev I.V."/>
            <person name="Miller A.N."/>
            <person name="O'Donnell K."/>
            <person name="Stajich J.E."/>
            <person name="Bonito G."/>
        </authorList>
    </citation>
    <scope>NUCLEOTIDE SEQUENCE</scope>
    <source>
        <strain evidence="2">KOD1015</strain>
    </source>
</reference>
<name>A0A9P6KAX6_9FUNG</name>
<evidence type="ECO:0000313" key="2">
    <source>
        <dbReference type="EMBL" id="KAF9578095.1"/>
    </source>
</evidence>
<evidence type="ECO:0000313" key="3">
    <source>
        <dbReference type="Proteomes" id="UP000780801"/>
    </source>
</evidence>
<dbReference type="Proteomes" id="UP000780801">
    <property type="component" value="Unassembled WGS sequence"/>
</dbReference>
<comment type="caution">
    <text evidence="2">The sequence shown here is derived from an EMBL/GenBank/DDBJ whole genome shotgun (WGS) entry which is preliminary data.</text>
</comment>
<proteinExistence type="predicted"/>
<dbReference type="AlphaFoldDB" id="A0A9P6KAX6"/>
<accession>A0A9P6KAX6</accession>
<feature type="compositionally biased region" description="Basic and acidic residues" evidence="1">
    <location>
        <begin position="37"/>
        <end position="47"/>
    </location>
</feature>
<organism evidence="2 3">
    <name type="scientific">Lunasporangiospora selenospora</name>
    <dbReference type="NCBI Taxonomy" id="979761"/>
    <lineage>
        <taxon>Eukaryota</taxon>
        <taxon>Fungi</taxon>
        <taxon>Fungi incertae sedis</taxon>
        <taxon>Mucoromycota</taxon>
        <taxon>Mortierellomycotina</taxon>
        <taxon>Mortierellomycetes</taxon>
        <taxon>Mortierellales</taxon>
        <taxon>Mortierellaceae</taxon>
        <taxon>Lunasporangiospora</taxon>
    </lineage>
</organism>
<keyword evidence="3" id="KW-1185">Reference proteome</keyword>
<dbReference type="EMBL" id="JAABOA010004013">
    <property type="protein sequence ID" value="KAF9578095.1"/>
    <property type="molecule type" value="Genomic_DNA"/>
</dbReference>
<evidence type="ECO:0000256" key="1">
    <source>
        <dbReference type="SAM" id="MobiDB-lite"/>
    </source>
</evidence>
<gene>
    <name evidence="2" type="ORF">BGW38_006307</name>
</gene>
<feature type="non-terminal residue" evidence="2">
    <location>
        <position position="371"/>
    </location>
</feature>
<dbReference type="OrthoDB" id="5340906at2759"/>
<protein>
    <submittedName>
        <fullName evidence="2">Uncharacterized protein</fullName>
    </submittedName>
</protein>
<sequence length="371" mass="41818">MTAKRTAVGLISKSERIIKSKLAEDCAADSDSKRGFYEDRLDQHDSTNDAYDDDLGPGNECDAENASANAEYSPATKKRKGSKQFTDNRRKSLERRYSSLGEKWILRSGVVVEDVLFEAGKLMSDFHPIHSFMLDLSDEITRQLFSNDDWAEISSNLPCVPRYSEKASEYLDKFDLVATVQDLQNHLDKRPQQVESQLIHECLLNWYVVAGYHTSSDSVGIFNSYFYHFPRLYLFETDNPSPFDVAGSLSENWWLKSAWGVCTSLAKGVPGCFVIPGEITGHDSSARRNNSRESTCAAERKRMGVRADLIWRTITSPETDWAIAEAAKVWCPQSNKYISESKFKLPRQLHDILVGRTMEVGGADGLRDALV</sequence>
<feature type="region of interest" description="Disordered" evidence="1">
    <location>
        <begin position="37"/>
        <end position="88"/>
    </location>
</feature>